<evidence type="ECO:0000313" key="2">
    <source>
        <dbReference type="Proteomes" id="UP000029221"/>
    </source>
</evidence>
<gene>
    <name evidence="1" type="ORF">JCM19294_8</name>
</gene>
<keyword evidence="2" id="KW-1185">Reference proteome</keyword>
<dbReference type="EMBL" id="BBML01000006">
    <property type="protein sequence ID" value="GAK97472.1"/>
    <property type="molecule type" value="Genomic_DNA"/>
</dbReference>
<reference evidence="1" key="1">
    <citation type="journal article" date="2014" name="Genome Announc.">
        <title>Draft Genome Sequences of Marine Flavobacterium Nonlabens Strains NR17, NR24, NR27, NR32, NR33, and Ara13.</title>
        <authorList>
            <person name="Nakanishi M."/>
            <person name="Meirelles P."/>
            <person name="Suzuki R."/>
            <person name="Takatani N."/>
            <person name="Mino S."/>
            <person name="Suda W."/>
            <person name="Oshima K."/>
            <person name="Hattori M."/>
            <person name="Ohkuma M."/>
            <person name="Hosokawa M."/>
            <person name="Miyashita K."/>
            <person name="Thompson F.L."/>
            <person name="Niwa A."/>
            <person name="Sawabe T."/>
            <person name="Sawabe T."/>
        </authorList>
    </citation>
    <scope>NUCLEOTIDE SEQUENCE [LARGE SCALE GENOMIC DNA]</scope>
    <source>
        <strain evidence="1">JCM 19294</strain>
    </source>
</reference>
<protein>
    <submittedName>
        <fullName evidence="1">Uncharacterized protein</fullName>
    </submittedName>
</protein>
<dbReference type="eggNOG" id="ENOG5033B5I">
    <property type="taxonomic scope" value="Bacteria"/>
</dbReference>
<proteinExistence type="predicted"/>
<accession>A0A090Q5N2</accession>
<dbReference type="AlphaFoldDB" id="A0A090Q5N2"/>
<dbReference type="RefSeq" id="WP_042279129.1">
    <property type="nucleotide sequence ID" value="NZ_BBML01000006.1"/>
</dbReference>
<sequence>MTNKEIETLELFINRTSMWINPIHKNTITSFIHGFEAGTDKKAFTSLLKDYLESEHNINGSNQGWPNQVLLYAQKYELSWSNAFLELGITIISKLKTVANNELS</sequence>
<evidence type="ECO:0000313" key="1">
    <source>
        <dbReference type="EMBL" id="GAK97472.1"/>
    </source>
</evidence>
<comment type="caution">
    <text evidence="1">The sequence shown here is derived from an EMBL/GenBank/DDBJ whole genome shotgun (WGS) entry which is preliminary data.</text>
</comment>
<organism evidence="1 2">
    <name type="scientific">Nonlabens tegetincola</name>
    <dbReference type="NCBI Taxonomy" id="323273"/>
    <lineage>
        <taxon>Bacteria</taxon>
        <taxon>Pseudomonadati</taxon>
        <taxon>Bacteroidota</taxon>
        <taxon>Flavobacteriia</taxon>
        <taxon>Flavobacteriales</taxon>
        <taxon>Flavobacteriaceae</taxon>
        <taxon>Nonlabens</taxon>
    </lineage>
</organism>
<name>A0A090Q5N2_9FLAO</name>
<dbReference type="Proteomes" id="UP000029221">
    <property type="component" value="Unassembled WGS sequence"/>
</dbReference>